<evidence type="ECO:0000313" key="2">
    <source>
        <dbReference type="Proteomes" id="UP000499080"/>
    </source>
</evidence>
<comment type="caution">
    <text evidence="1">The sequence shown here is derived from an EMBL/GenBank/DDBJ whole genome shotgun (WGS) entry which is preliminary data.</text>
</comment>
<name>A0A4Y2PLI2_ARAVE</name>
<dbReference type="Proteomes" id="UP000499080">
    <property type="component" value="Unassembled WGS sequence"/>
</dbReference>
<proteinExistence type="predicted"/>
<dbReference type="EMBL" id="BGPR01011446">
    <property type="protein sequence ID" value="GBN51370.1"/>
    <property type="molecule type" value="Genomic_DNA"/>
</dbReference>
<protein>
    <submittedName>
        <fullName evidence="1">Uncharacterized protein</fullName>
    </submittedName>
</protein>
<keyword evidence="2" id="KW-1185">Reference proteome</keyword>
<reference evidence="1 2" key="1">
    <citation type="journal article" date="2019" name="Sci. Rep.">
        <title>Orb-weaving spider Araneus ventricosus genome elucidates the spidroin gene catalogue.</title>
        <authorList>
            <person name="Kono N."/>
            <person name="Nakamura H."/>
            <person name="Ohtoshi R."/>
            <person name="Moran D.A.P."/>
            <person name="Shinohara A."/>
            <person name="Yoshida Y."/>
            <person name="Fujiwara M."/>
            <person name="Mori M."/>
            <person name="Tomita M."/>
            <person name="Arakawa K."/>
        </authorList>
    </citation>
    <scope>NUCLEOTIDE SEQUENCE [LARGE SCALE GENOMIC DNA]</scope>
</reference>
<sequence length="239" mass="27401">MSGNLQLVDSASWKVEGYREAGKDLAYEFDNPTNFMSGDEVIGDSFQPFLFEVYRWPPHIPRYCENALRGIVKCRANSTTVSIIAVGQVKPFEVLQMYAAHFEFVSLCVSCFHSAPLTATSWKNGDTGRKIYNILPSVSLRPTNWIREDVILFSQHGPFPAYLKRFHLSDSYYCSCGGIGTALHYATECIYTVSWYMRKPAPNFEQEWLKRVANNLVSRQKIRGIIKFISENRDLFRPL</sequence>
<organism evidence="1 2">
    <name type="scientific">Araneus ventricosus</name>
    <name type="common">Orbweaver spider</name>
    <name type="synonym">Epeira ventricosa</name>
    <dbReference type="NCBI Taxonomy" id="182803"/>
    <lineage>
        <taxon>Eukaryota</taxon>
        <taxon>Metazoa</taxon>
        <taxon>Ecdysozoa</taxon>
        <taxon>Arthropoda</taxon>
        <taxon>Chelicerata</taxon>
        <taxon>Arachnida</taxon>
        <taxon>Araneae</taxon>
        <taxon>Araneomorphae</taxon>
        <taxon>Entelegynae</taxon>
        <taxon>Araneoidea</taxon>
        <taxon>Araneidae</taxon>
        <taxon>Araneus</taxon>
    </lineage>
</organism>
<dbReference type="AlphaFoldDB" id="A0A4Y2PLI2"/>
<evidence type="ECO:0000313" key="1">
    <source>
        <dbReference type="EMBL" id="GBN51370.1"/>
    </source>
</evidence>
<accession>A0A4Y2PLI2</accession>
<gene>
    <name evidence="1" type="ORF">AVEN_246904_1</name>
</gene>